<dbReference type="PANTHER" id="PTHR24350">
    <property type="entry name" value="SERINE/THREONINE-PROTEIN KINASE IAL-RELATED"/>
    <property type="match status" value="1"/>
</dbReference>
<feature type="cross-link" description="Glycyl lysine isopeptide (Lys-Gly) (interchain with G-Cter in SUMO2)" evidence="10">
    <location>
        <position position="151"/>
    </location>
</feature>
<dbReference type="FunFam" id="3.30.200.20:FF:000042">
    <property type="entry name" value="Aurora kinase A"/>
    <property type="match status" value="1"/>
</dbReference>
<evidence type="ECO:0000256" key="6">
    <source>
        <dbReference type="ARBA" id="ARBA00047899"/>
    </source>
</evidence>
<dbReference type="SUPFAM" id="SSF56112">
    <property type="entry name" value="Protein kinase-like (PK-like)"/>
    <property type="match status" value="1"/>
</dbReference>
<evidence type="ECO:0000259" key="14">
    <source>
        <dbReference type="PROSITE" id="PS50011"/>
    </source>
</evidence>
<evidence type="ECO:0000256" key="1">
    <source>
        <dbReference type="ARBA" id="ARBA00022527"/>
    </source>
</evidence>
<dbReference type="PROSITE" id="PS00108">
    <property type="entry name" value="PROTEIN_KINASE_ST"/>
    <property type="match status" value="1"/>
</dbReference>
<comment type="catalytic activity">
    <reaction evidence="7 13">
        <text>L-seryl-[protein] + ATP = O-phospho-L-seryl-[protein] + ADP + H(+)</text>
        <dbReference type="Rhea" id="RHEA:17989"/>
        <dbReference type="Rhea" id="RHEA-COMP:9863"/>
        <dbReference type="Rhea" id="RHEA-COMP:11604"/>
        <dbReference type="ChEBI" id="CHEBI:15378"/>
        <dbReference type="ChEBI" id="CHEBI:29999"/>
        <dbReference type="ChEBI" id="CHEBI:30616"/>
        <dbReference type="ChEBI" id="CHEBI:83421"/>
        <dbReference type="ChEBI" id="CHEBI:456216"/>
        <dbReference type="EC" id="2.7.11.1"/>
    </reaction>
</comment>
<feature type="binding site" evidence="9">
    <location>
        <begin position="153"/>
        <end position="154"/>
    </location>
    <ligand>
        <name>ATP</name>
        <dbReference type="ChEBI" id="CHEBI:30616"/>
    </ligand>
</feature>
<evidence type="ECO:0000313" key="15">
    <source>
        <dbReference type="EMBL" id="KAL1138671.1"/>
    </source>
</evidence>
<evidence type="ECO:0000256" key="2">
    <source>
        <dbReference type="ARBA" id="ARBA00022679"/>
    </source>
</evidence>
<evidence type="ECO:0000256" key="13">
    <source>
        <dbReference type="RuleBase" id="RU367134"/>
    </source>
</evidence>
<evidence type="ECO:0000256" key="7">
    <source>
        <dbReference type="ARBA" id="ARBA00048679"/>
    </source>
</evidence>
<sequence length="297" mass="34324">DVNQLSHLIEAKILSRGGKDWQKNDFNIGPLLGRGGFGCVHLALERSTYLRFALKVIKRSKLDSPNMRYLLLNEIRIHKQLNHPNILPLYTYFTDKTSIYLVLEYAAYGTILDLLHKLGQFPEQITAKYIYQACDALQYCHTKGIVHRDVKPENLLVDVRQDLKLSDFGMASFPRSRAMVRKRGTSHYFSPEIIEGKPYGESVDRWSVGVLAYEMLAGEHPFIDQDGNTMPQRIVALDFTFPEHFSEGAKDLISQLIIFNPLKRLRFDRVMSHPWVIENYSLQFSLQSRLITQCWVC</sequence>
<dbReference type="Pfam" id="PF00069">
    <property type="entry name" value="Pkinase"/>
    <property type="match status" value="1"/>
</dbReference>
<feature type="binding site" evidence="9 11">
    <location>
        <position position="55"/>
    </location>
    <ligand>
        <name>ATP</name>
        <dbReference type="ChEBI" id="CHEBI:30616"/>
    </ligand>
</feature>
<evidence type="ECO:0000256" key="3">
    <source>
        <dbReference type="ARBA" id="ARBA00022741"/>
    </source>
</evidence>
<comment type="caution">
    <text evidence="15">The sequence shown here is derived from an EMBL/GenBank/DDBJ whole genome shotgun (WGS) entry which is preliminary data.</text>
</comment>
<dbReference type="SMART" id="SM00220">
    <property type="entry name" value="S_TKc"/>
    <property type="match status" value="1"/>
</dbReference>
<feature type="binding site" evidence="9">
    <location>
        <begin position="104"/>
        <end position="106"/>
    </location>
    <ligand>
        <name>ATP</name>
        <dbReference type="ChEBI" id="CHEBI:30616"/>
    </ligand>
</feature>
<dbReference type="InterPro" id="IPR011009">
    <property type="entry name" value="Kinase-like_dom_sf"/>
</dbReference>
<evidence type="ECO:0000256" key="9">
    <source>
        <dbReference type="PIRSR" id="PIRSR630616-2"/>
    </source>
</evidence>
<keyword evidence="16" id="KW-1185">Reference proteome</keyword>
<reference evidence="15 16" key="1">
    <citation type="submission" date="2024-07" db="EMBL/GenBank/DDBJ databases">
        <title>Chromosome-level genome assembly of the water stick insect Ranatra chinensis (Heteroptera: Nepidae).</title>
        <authorList>
            <person name="Liu X."/>
        </authorList>
    </citation>
    <scope>NUCLEOTIDE SEQUENCE [LARGE SCALE GENOMIC DNA]</scope>
    <source>
        <strain evidence="15">Cailab_2021Rc</strain>
        <tissue evidence="15">Muscle</tissue>
    </source>
</reference>
<dbReference type="Proteomes" id="UP001558652">
    <property type="component" value="Unassembled WGS sequence"/>
</dbReference>
<dbReference type="PROSITE" id="PS00107">
    <property type="entry name" value="PROTEIN_KINASE_ATP"/>
    <property type="match status" value="1"/>
</dbReference>
<evidence type="ECO:0000256" key="5">
    <source>
        <dbReference type="ARBA" id="ARBA00022840"/>
    </source>
</evidence>
<evidence type="ECO:0000256" key="4">
    <source>
        <dbReference type="ARBA" id="ARBA00022777"/>
    </source>
</evidence>
<name>A0ABD0YRV6_9HEMI</name>
<evidence type="ECO:0000256" key="12">
    <source>
        <dbReference type="RuleBase" id="RU000304"/>
    </source>
</evidence>
<dbReference type="Gene3D" id="1.10.510.10">
    <property type="entry name" value="Transferase(Phosphotransferase) domain 1"/>
    <property type="match status" value="1"/>
</dbReference>
<organism evidence="15 16">
    <name type="scientific">Ranatra chinensis</name>
    <dbReference type="NCBI Taxonomy" id="642074"/>
    <lineage>
        <taxon>Eukaryota</taxon>
        <taxon>Metazoa</taxon>
        <taxon>Ecdysozoa</taxon>
        <taxon>Arthropoda</taxon>
        <taxon>Hexapoda</taxon>
        <taxon>Insecta</taxon>
        <taxon>Pterygota</taxon>
        <taxon>Neoptera</taxon>
        <taxon>Paraneoptera</taxon>
        <taxon>Hemiptera</taxon>
        <taxon>Heteroptera</taxon>
        <taxon>Panheteroptera</taxon>
        <taxon>Nepomorpha</taxon>
        <taxon>Nepidae</taxon>
        <taxon>Ranatrinae</taxon>
        <taxon>Ranatra</taxon>
    </lineage>
</organism>
<dbReference type="EC" id="2.7.11.1" evidence="13"/>
<dbReference type="CDD" id="cd14007">
    <property type="entry name" value="STKc_Aurora"/>
    <property type="match status" value="1"/>
</dbReference>
<feature type="binding site" evidence="9">
    <location>
        <position position="167"/>
    </location>
    <ligand>
        <name>ATP</name>
        <dbReference type="ChEBI" id="CHEBI:30616"/>
    </ligand>
</feature>
<evidence type="ECO:0000256" key="11">
    <source>
        <dbReference type="PROSITE-ProRule" id="PRU10141"/>
    </source>
</evidence>
<keyword evidence="4 13" id="KW-0418">Kinase</keyword>
<keyword evidence="5 9" id="KW-0067">ATP-binding</keyword>
<protein>
    <recommendedName>
        <fullName evidence="13">Aurora kinase</fullName>
        <ecNumber evidence="13">2.7.11.1</ecNumber>
    </recommendedName>
</protein>
<feature type="non-terminal residue" evidence="15">
    <location>
        <position position="1"/>
    </location>
</feature>
<dbReference type="EMBL" id="JBFDAA010000003">
    <property type="protein sequence ID" value="KAL1138671.1"/>
    <property type="molecule type" value="Genomic_DNA"/>
</dbReference>
<gene>
    <name evidence="15" type="ORF">AAG570_008733</name>
</gene>
<dbReference type="FunFam" id="1.10.510.10:FF:000571">
    <property type="entry name" value="Maternal embryonic leucine zipper kinase"/>
    <property type="match status" value="1"/>
</dbReference>
<keyword evidence="3 9" id="KW-0547">Nucleotide-binding</keyword>
<dbReference type="AlphaFoldDB" id="A0ABD0YRV6"/>
<feature type="domain" description="Protein kinase" evidence="14">
    <location>
        <begin position="26"/>
        <end position="276"/>
    </location>
</feature>
<keyword evidence="2 13" id="KW-0808">Transferase</keyword>
<dbReference type="PROSITE" id="PS50011">
    <property type="entry name" value="PROTEIN_KINASE_DOM"/>
    <property type="match status" value="1"/>
</dbReference>
<evidence type="ECO:0000313" key="16">
    <source>
        <dbReference type="Proteomes" id="UP001558652"/>
    </source>
</evidence>
<dbReference type="InterPro" id="IPR008271">
    <property type="entry name" value="Ser/Thr_kinase_AS"/>
</dbReference>
<accession>A0ABD0YRV6</accession>
<comment type="similarity">
    <text evidence="13">Belongs to the protein kinase superfamily. Ser/Thr protein kinase family. Aurora subfamily.</text>
</comment>
<dbReference type="GO" id="GO:0004674">
    <property type="term" value="F:protein serine/threonine kinase activity"/>
    <property type="evidence" value="ECO:0007669"/>
    <property type="project" value="UniProtKB-KW"/>
</dbReference>
<comment type="catalytic activity">
    <reaction evidence="6 13">
        <text>L-threonyl-[protein] + ATP = O-phospho-L-threonyl-[protein] + ADP + H(+)</text>
        <dbReference type="Rhea" id="RHEA:46608"/>
        <dbReference type="Rhea" id="RHEA-COMP:11060"/>
        <dbReference type="Rhea" id="RHEA-COMP:11605"/>
        <dbReference type="ChEBI" id="CHEBI:15378"/>
        <dbReference type="ChEBI" id="CHEBI:30013"/>
        <dbReference type="ChEBI" id="CHEBI:30616"/>
        <dbReference type="ChEBI" id="CHEBI:61977"/>
        <dbReference type="ChEBI" id="CHEBI:456216"/>
        <dbReference type="EC" id="2.7.11.1"/>
    </reaction>
</comment>
<keyword evidence="1 12" id="KW-0723">Serine/threonine-protein kinase</keyword>
<evidence type="ECO:0000256" key="8">
    <source>
        <dbReference type="PIRSR" id="PIRSR630616-1"/>
    </source>
</evidence>
<feature type="active site" description="Proton acceptor" evidence="8">
    <location>
        <position position="149"/>
    </location>
</feature>
<proteinExistence type="inferred from homology"/>
<dbReference type="InterPro" id="IPR030616">
    <property type="entry name" value="Aur-like"/>
</dbReference>
<evidence type="ECO:0000256" key="10">
    <source>
        <dbReference type="PIRSR" id="PIRSR630616-3"/>
    </source>
</evidence>
<dbReference type="GO" id="GO:0005524">
    <property type="term" value="F:ATP binding"/>
    <property type="evidence" value="ECO:0007669"/>
    <property type="project" value="UniProtKB-UniRule"/>
</dbReference>
<dbReference type="InterPro" id="IPR000719">
    <property type="entry name" value="Prot_kinase_dom"/>
</dbReference>
<dbReference type="InterPro" id="IPR017441">
    <property type="entry name" value="Protein_kinase_ATP_BS"/>
</dbReference>